<organism evidence="3 4">
    <name type="scientific">Candidatus Spyradosoma merdigallinarum</name>
    <dbReference type="NCBI Taxonomy" id="2840950"/>
    <lineage>
        <taxon>Bacteria</taxon>
        <taxon>Pseudomonadati</taxon>
        <taxon>Verrucomicrobiota</taxon>
        <taxon>Opitutia</taxon>
        <taxon>Opitutia incertae sedis</taxon>
        <taxon>Candidatus Spyradosoma</taxon>
    </lineage>
</organism>
<dbReference type="PROSITE" id="PS51208">
    <property type="entry name" value="AUTOTRANSPORTER"/>
    <property type="match status" value="1"/>
</dbReference>
<dbReference type="InterPro" id="IPR005546">
    <property type="entry name" value="Autotransporte_beta"/>
</dbReference>
<keyword evidence="1" id="KW-0732">Signal</keyword>
<dbReference type="SUPFAM" id="SSF51126">
    <property type="entry name" value="Pectin lyase-like"/>
    <property type="match status" value="1"/>
</dbReference>
<reference evidence="3" key="1">
    <citation type="submission" date="2020-10" db="EMBL/GenBank/DDBJ databases">
        <authorList>
            <person name="Gilroy R."/>
        </authorList>
    </citation>
    <scope>NUCLEOTIDE SEQUENCE</scope>
    <source>
        <strain evidence="3">10669</strain>
    </source>
</reference>
<accession>A0A9D1NIX2</accession>
<name>A0A9D1NIX2_9BACT</name>
<reference evidence="3" key="2">
    <citation type="journal article" date="2021" name="PeerJ">
        <title>Extensive microbial diversity within the chicken gut microbiome revealed by metagenomics and culture.</title>
        <authorList>
            <person name="Gilroy R."/>
            <person name="Ravi A."/>
            <person name="Getino M."/>
            <person name="Pursley I."/>
            <person name="Horton D.L."/>
            <person name="Alikhan N.F."/>
            <person name="Baker D."/>
            <person name="Gharbi K."/>
            <person name="Hall N."/>
            <person name="Watson M."/>
            <person name="Adriaenssens E.M."/>
            <person name="Foster-Nyarko E."/>
            <person name="Jarju S."/>
            <person name="Secka A."/>
            <person name="Antonio M."/>
            <person name="Oren A."/>
            <person name="Chaudhuri R.R."/>
            <person name="La Ragione R."/>
            <person name="Hildebrand F."/>
            <person name="Pallen M.J."/>
        </authorList>
    </citation>
    <scope>NUCLEOTIDE SEQUENCE</scope>
    <source>
        <strain evidence="3">10669</strain>
    </source>
</reference>
<dbReference type="SMART" id="SM00869">
    <property type="entry name" value="Autotransporter"/>
    <property type="match status" value="1"/>
</dbReference>
<evidence type="ECO:0000256" key="1">
    <source>
        <dbReference type="SAM" id="SignalP"/>
    </source>
</evidence>
<feature type="signal peptide" evidence="1">
    <location>
        <begin position="1"/>
        <end position="28"/>
    </location>
</feature>
<sequence length="843" mass="88369">MIPAMNFRRATVFFLSAATLTPFPAVFAEDSGAGTSATEERWNLSGSDDLTIAADTTLSVVQQIDGDYAGTLSGSGVFVKKGDANLTLAGTVSLSGSEAMSVEEGALTLTGGIALPERQFAIKVSEAGTLVLAPADADATAQLVVSGEGTIVSTGTAHAESLAGGTLSVNAGTLAVQNATAFDEIRVLAGATLQVGTGTAASQAQLSGNVSLEKDASLVFNRSDNSSIRYDGEISGQGDVAFSGSSAVFFAGGADQTYTGTTTVNAGGMIFERATQTGSDGNEYYDPDAKAATLSSAQISVNGGNGAVFGGHVTAKGDVSVNGTAFSSVSDWESKIGENTFGAWHYGAGTLYAGTGQTLTIEGNLKIAETELEIWFPSETTYDYAGNSGGAMRVEFGALGAGKVVALGNVELGGTLILAGAEGLEPGQSAVIFESDPEKTSGAFSSVAYGSDNVVLLLPGVGGIREGQLGMATTENRNVRERASFEEHEGAGEFVDYLVSQADGMNKVAQAVALAGSDAVTDVVNNFSPLAYSAFAETAMHQSDAEWTMILHEISRAREHRPESEDGVRVPANFTFFSGLLTDIIDHEGGEKQPVYDFNSIGVYAGGHTWLDDERIAGFSVGVHRSSAQPHGDGGSLDDSALRAKIFAVFAPKFSEWFLTLGGTVGLHYYDAERNTLLGENSGTTDGVDAGLFLAFNYREKIADGLYFTPHLRLEYNFSYVGGFEEHGTASRLDLRRITTNTYRARAGAGFEYRPTAEKLFGIDFGFVANFGERPRIVSEFAEYENSRTTVKGTLGESMLFEIAPRVGLDLGNGWSADAVYRAQCSFEGSFGQAFSIGFSKEF</sequence>
<comment type="caution">
    <text evidence="3">The sequence shown here is derived from an EMBL/GenBank/DDBJ whole genome shotgun (WGS) entry which is preliminary data.</text>
</comment>
<dbReference type="SUPFAM" id="SSF103515">
    <property type="entry name" value="Autotransporter"/>
    <property type="match status" value="1"/>
</dbReference>
<dbReference type="Gene3D" id="2.40.128.130">
    <property type="entry name" value="Autotransporter beta-domain"/>
    <property type="match status" value="1"/>
</dbReference>
<evidence type="ECO:0000313" key="4">
    <source>
        <dbReference type="Proteomes" id="UP000886812"/>
    </source>
</evidence>
<dbReference type="Proteomes" id="UP000886812">
    <property type="component" value="Unassembled WGS sequence"/>
</dbReference>
<dbReference type="EMBL" id="DVOG01000063">
    <property type="protein sequence ID" value="HIV03974.1"/>
    <property type="molecule type" value="Genomic_DNA"/>
</dbReference>
<evidence type="ECO:0000313" key="3">
    <source>
        <dbReference type="EMBL" id="HIV03974.1"/>
    </source>
</evidence>
<dbReference type="InterPro" id="IPR011050">
    <property type="entry name" value="Pectin_lyase_fold/virulence"/>
</dbReference>
<dbReference type="Pfam" id="PF03797">
    <property type="entry name" value="Autotransporter"/>
    <property type="match status" value="1"/>
</dbReference>
<feature type="chain" id="PRO_5039632668" evidence="1">
    <location>
        <begin position="29"/>
        <end position="843"/>
    </location>
</feature>
<proteinExistence type="predicted"/>
<protein>
    <submittedName>
        <fullName evidence="3">Autotransporter domain-containing protein</fullName>
    </submittedName>
</protein>
<evidence type="ECO:0000259" key="2">
    <source>
        <dbReference type="PROSITE" id="PS51208"/>
    </source>
</evidence>
<dbReference type="InterPro" id="IPR036709">
    <property type="entry name" value="Autotransporte_beta_dom_sf"/>
</dbReference>
<dbReference type="AlphaFoldDB" id="A0A9D1NIX2"/>
<feature type="domain" description="Autotransporter" evidence="2">
    <location>
        <begin position="569"/>
        <end position="843"/>
    </location>
</feature>
<gene>
    <name evidence="3" type="ORF">IAC75_02350</name>
</gene>